<dbReference type="EMBL" id="LVYI01000009">
    <property type="protein sequence ID" value="OAP56536.1"/>
    <property type="molecule type" value="Genomic_DNA"/>
</dbReference>
<sequence>MSSPESFQPDPPRNFVRSASFTYLPALETEHSDSSTIKRTFSEHIISLPSDPKVKVNDSTHSANLELFRRVSRKAKRKMLASARFSLSPDDDEPLPREPSNTSGDKDGQSRSLSRSVAGTLRTIARKSWAASSSRSSSPSRPESGTAERKRSWSPSKRKIVNAANSVTVPEPAASSPPLRSSPEEDGSKVEGAIQTPGMDRQGPTPTPVQRPLSVIQSKNKSDPNLKRMSRNSSATSLRSFASNERSQSRLSLNKIPPLPSSLSADRLAALNTEVPRRKDPLWTAFRTLDGEYSGFQAKSSLQKAKVLRLTLIPFLVKHEHHPSHKSLRAEDLDRRAVILNKWWTGLLEMLHGANNQSISGTDRPAFLESATRIMVRPEWRIPGFASILGESSQRHSIPKSKSTNSLESEEADFLIDSVHQNVRNIFVQNLLSQMEFVTGILSLRTAPQSLVTFAGKACAYAFFFCPGVADMLVRLWCLPSSALRRMFRQFGVENGEKLDLISSALARNFPPPVRSLCVGSQASFARRLQQRGPIPPGSERIHWFQPWVARWSGHNSDLFFVFTKQYHMLVSEFLTEETSLKDRAAIPGLVPVCAQMLLILETTIYRQAGQLGVESYATGTGSNMDNPDALAPLPMTIANATRSIAENRLIMLLRDVMGDLDPEHSLLRNLFLTSFDSVTKAATVKISLYNNDACFVICDFMEEVLPIMFRYHQTYIDTPVLDWPFWLDVCKQMLQSQTTLTQIRAIAFLYSTWSILIHNEGRKRQLILEWLLDGNTFERLFCHWSPMVRHYFYRLLCWKVARHDGQVSDLDLEILQTLATRLNKCWAHYQYLAAEAEMRGVVPPSSAPCSPAPSRVLIIMRTDSQPILTPSKANFERYLPPSIVTQGSPYQNHSSILSTIPAADSPAQGNRKRWSLFRGLNVFGTPGNSRPGEVTPPGSPDDHSVSTARETPGPNSAITAPERPATPPHQAFSFKFSLEFIQGRTNLENKNRLLTAPLLPPNAQSILGARRSSESGGSSASHSSDRGSSSNSNSNSSSSSRGSAISNDDRARARASEVKPLKPKEHEMGTARYSGRSLAEWAQVLHECRSFYSRRKQEGVPRDSLVETPTMGVETFRLHLSYVDLRQHTIHLSTALVKNYGLLQGQTVALFSPNTVWYPCAMFGILRAGGVVSGASPAYNVEEMTYALKTAEAKFLFTVPSSMEVAAAAAKNAGIPQSRVFLLEGQLEGFTTMKELLEMGRSHGEAGQVEQFRLPPGKKNKDVCGFLSFSSGTTGLPKAVMIAHSNVIAQCLQIQQITPASLRRILAVLPLFHITGLVHQMHLPILLNANVYMLPAFTMDATLQTVQDYKLEEMLLVPPIIIRMVRDEKTLAKYDLSSLRRFSSGAAPLSAEILELLKKRFPGTGFKQGYGMTESCSCITAHPPEKYDFKYAFRVGTIVASTEVKIVDPDTGRECGLNEPGEIWARGPQVVMGYLNNPQATRETFDKDGFLHTGDIGCIDEEGLITITDRLKEMIKVKGIGVAPAELEDLLLGHDDVEDVAVLGIPDDYSGERPKAYIVLKPSKRSGDLQATGKKLIKYVQDKKVRHKWVTEIEFVDEIPKSPSGKILRRVLRDMAKSGNKGVVIKDDRERARL</sequence>
<feature type="compositionally biased region" description="Low complexity" evidence="1">
    <location>
        <begin position="128"/>
        <end position="144"/>
    </location>
</feature>
<dbReference type="PANTHER" id="PTHR37988:SF1">
    <property type="entry name" value="UPF0592 MEMBRANE PROTEIN C7D4.03C"/>
    <property type="match status" value="1"/>
</dbReference>
<reference evidence="4 5" key="1">
    <citation type="submission" date="2016-04" db="EMBL/GenBank/DDBJ databases">
        <title>Draft genome of Fonsecaea erecta CBS 125763.</title>
        <authorList>
            <person name="Weiss V.A."/>
            <person name="Vicente V.A."/>
            <person name="Raittz R.T."/>
            <person name="Moreno L.F."/>
            <person name="De Souza E.M."/>
            <person name="Pedrosa F.O."/>
            <person name="Steffens M.B."/>
            <person name="Faoro H."/>
            <person name="Tadra-Sfeir M.Z."/>
            <person name="Najafzadeh M.J."/>
            <person name="Felipe M.S."/>
            <person name="Teixeira M."/>
            <person name="Sun J."/>
            <person name="Xi L."/>
            <person name="Gomes R."/>
            <person name="De Azevedo C.M."/>
            <person name="Salgado C.G."/>
            <person name="Da Silva M.B."/>
            <person name="Nascimento M.F."/>
            <person name="Queiroz-Telles F."/>
            <person name="Attili D.S."/>
            <person name="Gorbushina A."/>
        </authorList>
    </citation>
    <scope>NUCLEOTIDE SEQUENCE [LARGE SCALE GENOMIC DNA]</scope>
    <source>
        <strain evidence="4 5">CBS 125763</strain>
    </source>
</reference>
<feature type="compositionally biased region" description="Low complexity" evidence="1">
    <location>
        <begin position="1015"/>
        <end position="1047"/>
    </location>
</feature>
<dbReference type="Gene3D" id="2.30.38.10">
    <property type="entry name" value="Luciferase, Domain 3"/>
    <property type="match status" value="1"/>
</dbReference>
<feature type="compositionally biased region" description="Polar residues" evidence="1">
    <location>
        <begin position="231"/>
        <end position="252"/>
    </location>
</feature>
<evidence type="ECO:0000259" key="2">
    <source>
        <dbReference type="Pfam" id="PF00501"/>
    </source>
</evidence>
<gene>
    <name evidence="4" type="ORF">AYL99_09715</name>
</gene>
<proteinExistence type="predicted"/>
<dbReference type="PANTHER" id="PTHR37988">
    <property type="entry name" value="UPF0592 MEMBRANE PROTEIN C7D4.03C"/>
    <property type="match status" value="1"/>
</dbReference>
<dbReference type="Pfam" id="PF08578">
    <property type="entry name" value="DUF1765"/>
    <property type="match status" value="1"/>
</dbReference>
<feature type="region of interest" description="Disordered" evidence="1">
    <location>
        <begin position="49"/>
        <end position="258"/>
    </location>
</feature>
<dbReference type="STRING" id="1367422.A0A178ZAP9"/>
<keyword evidence="5" id="KW-1185">Reference proteome</keyword>
<protein>
    <submittedName>
        <fullName evidence="4">Uncharacterized protein</fullName>
    </submittedName>
</protein>
<feature type="region of interest" description="Disordered" evidence="1">
    <location>
        <begin position="926"/>
        <end position="970"/>
    </location>
</feature>
<name>A0A178ZAP9_9EURO</name>
<dbReference type="PROSITE" id="PS00455">
    <property type="entry name" value="AMP_BINDING"/>
    <property type="match status" value="1"/>
</dbReference>
<comment type="caution">
    <text evidence="4">The sequence shown here is derived from an EMBL/GenBank/DDBJ whole genome shotgun (WGS) entry which is preliminary data.</text>
</comment>
<dbReference type="RefSeq" id="XP_018689903.1">
    <property type="nucleotide sequence ID" value="XM_018841222.1"/>
</dbReference>
<dbReference type="InterPro" id="IPR000873">
    <property type="entry name" value="AMP-dep_synth/lig_dom"/>
</dbReference>
<evidence type="ECO:0000259" key="3">
    <source>
        <dbReference type="Pfam" id="PF13193"/>
    </source>
</evidence>
<dbReference type="Pfam" id="PF00501">
    <property type="entry name" value="AMP-binding"/>
    <property type="match status" value="1"/>
</dbReference>
<dbReference type="Proteomes" id="UP000078343">
    <property type="component" value="Unassembled WGS sequence"/>
</dbReference>
<organism evidence="4 5">
    <name type="scientific">Fonsecaea erecta</name>
    <dbReference type="NCBI Taxonomy" id="1367422"/>
    <lineage>
        <taxon>Eukaryota</taxon>
        <taxon>Fungi</taxon>
        <taxon>Dikarya</taxon>
        <taxon>Ascomycota</taxon>
        <taxon>Pezizomycotina</taxon>
        <taxon>Eurotiomycetes</taxon>
        <taxon>Chaetothyriomycetidae</taxon>
        <taxon>Chaetothyriales</taxon>
        <taxon>Herpotrichiellaceae</taxon>
        <taxon>Fonsecaea</taxon>
    </lineage>
</organism>
<feature type="compositionally biased region" description="Basic residues" evidence="1">
    <location>
        <begin position="70"/>
        <end position="79"/>
    </location>
</feature>
<dbReference type="InterPro" id="IPR013887">
    <property type="entry name" value="UPF0592"/>
</dbReference>
<feature type="compositionally biased region" description="Low complexity" evidence="1">
    <location>
        <begin position="170"/>
        <end position="181"/>
    </location>
</feature>
<evidence type="ECO:0000313" key="4">
    <source>
        <dbReference type="EMBL" id="OAP56536.1"/>
    </source>
</evidence>
<dbReference type="SUPFAM" id="SSF56801">
    <property type="entry name" value="Acetyl-CoA synthetase-like"/>
    <property type="match status" value="1"/>
</dbReference>
<dbReference type="OrthoDB" id="296767at2759"/>
<feature type="compositionally biased region" description="Polar residues" evidence="1">
    <location>
        <begin position="946"/>
        <end position="959"/>
    </location>
</feature>
<feature type="region of interest" description="Disordered" evidence="1">
    <location>
        <begin position="1010"/>
        <end position="1071"/>
    </location>
</feature>
<accession>A0A178ZAP9</accession>
<dbReference type="CDD" id="cd05911">
    <property type="entry name" value="Firefly_Luc_like"/>
    <property type="match status" value="1"/>
</dbReference>
<dbReference type="Gene3D" id="3.30.300.30">
    <property type="match status" value="1"/>
</dbReference>
<feature type="compositionally biased region" description="Basic and acidic residues" evidence="1">
    <location>
        <begin position="1048"/>
        <end position="1070"/>
    </location>
</feature>
<dbReference type="Pfam" id="PF13193">
    <property type="entry name" value="AMP-binding_C"/>
    <property type="match status" value="1"/>
</dbReference>
<evidence type="ECO:0000256" key="1">
    <source>
        <dbReference type="SAM" id="MobiDB-lite"/>
    </source>
</evidence>
<dbReference type="InterPro" id="IPR025110">
    <property type="entry name" value="AMP-bd_C"/>
</dbReference>
<dbReference type="GeneID" id="30013883"/>
<evidence type="ECO:0000313" key="5">
    <source>
        <dbReference type="Proteomes" id="UP000078343"/>
    </source>
</evidence>
<feature type="domain" description="AMP-binding enzyme C-terminal" evidence="3">
    <location>
        <begin position="1527"/>
        <end position="1607"/>
    </location>
</feature>
<dbReference type="InterPro" id="IPR020845">
    <property type="entry name" value="AMP-binding_CS"/>
</dbReference>
<feature type="domain" description="AMP-dependent synthetase/ligase" evidence="2">
    <location>
        <begin position="1120"/>
        <end position="1476"/>
    </location>
</feature>
<dbReference type="Gene3D" id="3.40.50.980">
    <property type="match status" value="2"/>
</dbReference>
<dbReference type="InterPro" id="IPR045851">
    <property type="entry name" value="AMP-bd_C_sf"/>
</dbReference>